<dbReference type="EMBL" id="PCRZ01000015">
    <property type="protein sequence ID" value="PIP30059.1"/>
    <property type="molecule type" value="Genomic_DNA"/>
</dbReference>
<name>A0A2G9ZA46_9BACT</name>
<dbReference type="Proteomes" id="UP000228812">
    <property type="component" value="Unassembled WGS sequence"/>
</dbReference>
<evidence type="ECO:0000313" key="1">
    <source>
        <dbReference type="EMBL" id="PIP30059.1"/>
    </source>
</evidence>
<accession>A0A2G9ZA46</accession>
<evidence type="ECO:0000313" key="2">
    <source>
        <dbReference type="Proteomes" id="UP000228812"/>
    </source>
</evidence>
<dbReference type="InterPro" id="IPR043731">
    <property type="entry name" value="DUF5674"/>
</dbReference>
<proteinExistence type="predicted"/>
<reference evidence="1 2" key="1">
    <citation type="submission" date="2017-09" db="EMBL/GenBank/DDBJ databases">
        <title>Depth-based differentiation of microbial function through sediment-hosted aquifers and enrichment of novel symbionts in the deep terrestrial subsurface.</title>
        <authorList>
            <person name="Probst A.J."/>
            <person name="Ladd B."/>
            <person name="Jarett J.K."/>
            <person name="Geller-Mcgrath D.E."/>
            <person name="Sieber C.M."/>
            <person name="Emerson J.B."/>
            <person name="Anantharaman K."/>
            <person name="Thomas B.C."/>
            <person name="Malmstrom R."/>
            <person name="Stieglmeier M."/>
            <person name="Klingl A."/>
            <person name="Woyke T."/>
            <person name="Ryan C.M."/>
            <person name="Banfield J.F."/>
        </authorList>
    </citation>
    <scope>NUCLEOTIDE SEQUENCE [LARGE SCALE GENOMIC DNA]</scope>
    <source>
        <strain evidence="1">CG23_combo_of_CG06-09_8_20_14_all_54_14</strain>
    </source>
</reference>
<gene>
    <name evidence="1" type="ORF">COX26_00730</name>
</gene>
<protein>
    <submittedName>
        <fullName evidence="1">Uncharacterized protein</fullName>
    </submittedName>
</protein>
<dbReference type="Pfam" id="PF18924">
    <property type="entry name" value="DUF5674"/>
    <property type="match status" value="1"/>
</dbReference>
<sequence>MDTLLIKEKISEEVLKKIREESSAMVKLVVDVARGTLSLGCFLHIDCYEKLLEDGSQPKDLWGANFYPTDGRIDFISLVNIKPPFSRSMDITDLVVRKRLEEIIHTLLF</sequence>
<comment type="caution">
    <text evidence="1">The sequence shown here is derived from an EMBL/GenBank/DDBJ whole genome shotgun (WGS) entry which is preliminary data.</text>
</comment>
<dbReference type="AlphaFoldDB" id="A0A2G9ZA46"/>
<organism evidence="1 2">
    <name type="scientific">Candidatus Jorgensenbacteria bacterium CG23_combo_of_CG06-09_8_20_14_all_54_14</name>
    <dbReference type="NCBI Taxonomy" id="1974595"/>
    <lineage>
        <taxon>Bacteria</taxon>
        <taxon>Candidatus Joergenseniibacteriota</taxon>
    </lineage>
</organism>